<organism evidence="1 2">
    <name type="scientific">Listeria marthii FSL S4-120</name>
    <dbReference type="NCBI Taxonomy" id="702457"/>
    <lineage>
        <taxon>Bacteria</taxon>
        <taxon>Bacillati</taxon>
        <taxon>Bacillota</taxon>
        <taxon>Bacilli</taxon>
        <taxon>Bacillales</taxon>
        <taxon>Listeriaceae</taxon>
        <taxon>Listeria</taxon>
    </lineage>
</organism>
<evidence type="ECO:0000313" key="1">
    <source>
        <dbReference type="EMBL" id="EFR86352.1"/>
    </source>
</evidence>
<protein>
    <submittedName>
        <fullName evidence="1">Uncharacterized protein</fullName>
    </submittedName>
</protein>
<reference evidence="1 2" key="1">
    <citation type="journal article" date="2010" name="Microbiol. Resour. Announc.">
        <title>Comparative genomics of the bacterial genus Listeria: Genome evolution is characterized by limited gene acquisition and limited gene loss.</title>
        <authorList>
            <person name="den Bakker H.C."/>
            <person name="Cummings C.A."/>
            <person name="Ferreira V."/>
            <person name="Vatta P."/>
            <person name="Orsi R.H."/>
            <person name="Degoricija L."/>
            <person name="Barker M."/>
            <person name="Petrauskene O."/>
            <person name="Furtado M.R."/>
            <person name="Wiedmann M."/>
        </authorList>
    </citation>
    <scope>NUCLEOTIDE SEQUENCE [LARGE SCALE GENOMIC DNA]</scope>
    <source>
        <strain evidence="1 2">FSL S4-120</strain>
    </source>
</reference>
<accession>A0ABP2JSM3</accession>
<comment type="caution">
    <text evidence="1">The sequence shown here is derived from an EMBL/GenBank/DDBJ whole genome shotgun (WGS) entry which is preliminary data.</text>
</comment>
<gene>
    <name evidence="1" type="ORF">NT05LM_3417</name>
</gene>
<name>A0ABP2JSM3_9LIST</name>
<proteinExistence type="predicted"/>
<sequence>KLFKKSFNQVFNALIGTFSSNINSPTIKTDKTG</sequence>
<keyword evidence="2" id="KW-1185">Reference proteome</keyword>
<evidence type="ECO:0000313" key="2">
    <source>
        <dbReference type="Proteomes" id="UP000003412"/>
    </source>
</evidence>
<dbReference type="Proteomes" id="UP000003412">
    <property type="component" value="Chromosome"/>
</dbReference>
<dbReference type="EMBL" id="ADXF01001271">
    <property type="protein sequence ID" value="EFR86352.1"/>
    <property type="molecule type" value="Genomic_DNA"/>
</dbReference>
<feature type="non-terminal residue" evidence="1">
    <location>
        <position position="1"/>
    </location>
</feature>